<reference evidence="2" key="1">
    <citation type="submission" date="2021-05" db="EMBL/GenBank/DDBJ databases">
        <authorList>
            <person name="Alioto T."/>
            <person name="Alioto T."/>
            <person name="Gomez Garrido J."/>
        </authorList>
    </citation>
    <scope>NUCLEOTIDE SEQUENCE</scope>
</reference>
<dbReference type="InterPro" id="IPR042158">
    <property type="entry name" value="PLCXD1/2/3"/>
</dbReference>
<dbReference type="EMBL" id="HBUF01265863">
    <property type="protein sequence ID" value="CAG6684100.1"/>
    <property type="molecule type" value="Transcribed_RNA"/>
</dbReference>
<organism evidence="2">
    <name type="scientific">Cacopsylla melanoneura</name>
    <dbReference type="NCBI Taxonomy" id="428564"/>
    <lineage>
        <taxon>Eukaryota</taxon>
        <taxon>Metazoa</taxon>
        <taxon>Ecdysozoa</taxon>
        <taxon>Arthropoda</taxon>
        <taxon>Hexapoda</taxon>
        <taxon>Insecta</taxon>
        <taxon>Pterygota</taxon>
        <taxon>Neoptera</taxon>
        <taxon>Paraneoptera</taxon>
        <taxon>Hemiptera</taxon>
        <taxon>Sternorrhyncha</taxon>
        <taxon>Psylloidea</taxon>
        <taxon>Psyllidae</taxon>
        <taxon>Psyllinae</taxon>
        <taxon>Cacopsylla</taxon>
    </lineage>
</organism>
<dbReference type="AlphaFoldDB" id="A0A8D8T924"/>
<dbReference type="CDD" id="cd08616">
    <property type="entry name" value="PI-PLCXD1c"/>
    <property type="match status" value="1"/>
</dbReference>
<dbReference type="PANTHER" id="PTHR13593:SF113">
    <property type="entry name" value="SI:DKEY-266F7.9"/>
    <property type="match status" value="1"/>
</dbReference>
<proteinExistence type="predicted"/>
<protein>
    <submittedName>
        <fullName evidence="2">PI-PLC X domain-containing protein 3</fullName>
    </submittedName>
</protein>
<sequence>MSNENENWMRDLPNTLHSMPLIYLAIPGSHDTMTYSIKKNSGIAPDATKEVKILSKIFGPLAKRIVYNWSVTQHLNITDQLNMGVRYLDLRVSSKSGDSNLYFVHAMFAGEVKTRLEEVNGFLNAHPSECLIIDFQHFYSFTKETHVQLIQIITEVFGNKLCVQPNPVTRLSLKWMWSNRYQVIVIYRNDIIFSIDKGKRLWSGTLWPTFWPDTTSVSKLIEYCDRILEHREQYFGLITQCLVTPDAKFVVKNIFSDLFSKCARPCNTVVKSWIAKKQPGEHGVNVIIADFISMDGFEFCSTVIALNRKLLGVHTSRIHGGHEPHTMYSLPQPS</sequence>
<name>A0A8D8T924_9HEMI</name>
<evidence type="ECO:0000313" key="2">
    <source>
        <dbReference type="EMBL" id="CAG6684100.1"/>
    </source>
</evidence>
<dbReference type="InterPro" id="IPR051057">
    <property type="entry name" value="PI-PLC_domain"/>
</dbReference>
<dbReference type="SUPFAM" id="SSF51695">
    <property type="entry name" value="PLC-like phosphodiesterases"/>
    <property type="match status" value="1"/>
</dbReference>
<dbReference type="GO" id="GO:0006629">
    <property type="term" value="P:lipid metabolic process"/>
    <property type="evidence" value="ECO:0007669"/>
    <property type="project" value="InterPro"/>
</dbReference>
<evidence type="ECO:0000259" key="1">
    <source>
        <dbReference type="SMART" id="SM00148"/>
    </source>
</evidence>
<dbReference type="EMBL" id="HBUF01265864">
    <property type="protein sequence ID" value="CAG6684101.1"/>
    <property type="molecule type" value="Transcribed_RNA"/>
</dbReference>
<dbReference type="InterPro" id="IPR000909">
    <property type="entry name" value="PLipase_C_PInositol-sp_X_dom"/>
</dbReference>
<dbReference type="Pfam" id="PF00388">
    <property type="entry name" value="PI-PLC-X"/>
    <property type="match status" value="1"/>
</dbReference>
<dbReference type="GO" id="GO:0008081">
    <property type="term" value="F:phosphoric diester hydrolase activity"/>
    <property type="evidence" value="ECO:0007669"/>
    <property type="project" value="InterPro"/>
</dbReference>
<feature type="domain" description="Phosphatidylinositol-specific phospholipase C X" evidence="1">
    <location>
        <begin position="18"/>
        <end position="188"/>
    </location>
</feature>
<dbReference type="PANTHER" id="PTHR13593">
    <property type="match status" value="1"/>
</dbReference>
<dbReference type="InterPro" id="IPR017946">
    <property type="entry name" value="PLC-like_Pdiesterase_TIM-brl"/>
</dbReference>
<accession>A0A8D8T924</accession>
<dbReference type="Gene3D" id="3.20.20.190">
    <property type="entry name" value="Phosphatidylinositol (PI) phosphodiesterase"/>
    <property type="match status" value="1"/>
</dbReference>
<dbReference type="PROSITE" id="PS50007">
    <property type="entry name" value="PIPLC_X_DOMAIN"/>
    <property type="match status" value="1"/>
</dbReference>
<dbReference type="SMART" id="SM00148">
    <property type="entry name" value="PLCXc"/>
    <property type="match status" value="1"/>
</dbReference>